<comment type="cofactor">
    <cofactor evidence="1">
        <name>FMN</name>
        <dbReference type="ChEBI" id="CHEBI:58210"/>
    </cofactor>
</comment>
<evidence type="ECO:0000256" key="5">
    <source>
        <dbReference type="ARBA" id="ARBA00023002"/>
    </source>
</evidence>
<dbReference type="Pfam" id="PF01243">
    <property type="entry name" value="PNPOx_N"/>
    <property type="match status" value="1"/>
</dbReference>
<keyword evidence="3" id="KW-0285">Flavoprotein</keyword>
<sequence length="225" mass="24785">MPENSWSDDDGGRSYLRALPVLAGLSPEFDADAVPGDPVRLFAAWLQQAVKAGVPEPHAMTLSTVDAQGMPRARVLILKAADERGWHFAVSSVSQKGRDLAANPAAALTFYWPALVRQVRIVGAVVGDGVQASADDFRARSLGSRAMALTLRQSQPLCDDAELDAEIDKAHRKLDDDPGLVPDEWVSYAVWPSEVEFWQGSPDRRHRRLSYQRAGDGWERTLLWP</sequence>
<feature type="domain" description="Pyridoxine 5'-phosphate oxidase dimerisation C-terminal" evidence="7">
    <location>
        <begin position="185"/>
        <end position="225"/>
    </location>
</feature>
<dbReference type="NCBIfam" id="NF004231">
    <property type="entry name" value="PRK05679.1"/>
    <property type="match status" value="1"/>
</dbReference>
<organism evidence="8 9">
    <name type="scientific">Mycobacterium malmoense</name>
    <dbReference type="NCBI Taxonomy" id="1780"/>
    <lineage>
        <taxon>Bacteria</taxon>
        <taxon>Bacillati</taxon>
        <taxon>Actinomycetota</taxon>
        <taxon>Actinomycetes</taxon>
        <taxon>Mycobacteriales</taxon>
        <taxon>Mycobacteriaceae</taxon>
        <taxon>Mycobacterium</taxon>
    </lineage>
</organism>
<dbReference type="Gene3D" id="2.30.110.10">
    <property type="entry name" value="Electron Transport, Fmn-binding Protein, Chain A"/>
    <property type="match status" value="1"/>
</dbReference>
<evidence type="ECO:0000313" key="8">
    <source>
        <dbReference type="EMBL" id="ORA85099.1"/>
    </source>
</evidence>
<evidence type="ECO:0000259" key="6">
    <source>
        <dbReference type="Pfam" id="PF01243"/>
    </source>
</evidence>
<dbReference type="InterPro" id="IPR011576">
    <property type="entry name" value="Pyridox_Oxase_N"/>
</dbReference>
<comment type="caution">
    <text evidence="8">The sequence shown here is derived from an EMBL/GenBank/DDBJ whole genome shotgun (WGS) entry which is preliminary data.</text>
</comment>
<protein>
    <submittedName>
        <fullName evidence="8">Pyridoxamine 5'-phosphate oxidase</fullName>
    </submittedName>
</protein>
<dbReference type="InterPro" id="IPR000659">
    <property type="entry name" value="Pyridox_Oxase"/>
</dbReference>
<evidence type="ECO:0000256" key="1">
    <source>
        <dbReference type="ARBA" id="ARBA00001917"/>
    </source>
</evidence>
<comment type="similarity">
    <text evidence="2">Belongs to the pyridoxamine 5'-phosphate oxidase family.</text>
</comment>
<dbReference type="InterPro" id="IPR012349">
    <property type="entry name" value="Split_barrel_FMN-bd"/>
</dbReference>
<dbReference type="EMBL" id="MVHV01000002">
    <property type="protein sequence ID" value="ORA85099.1"/>
    <property type="molecule type" value="Genomic_DNA"/>
</dbReference>
<gene>
    <name evidence="8" type="ORF">BST29_02620</name>
</gene>
<dbReference type="PANTHER" id="PTHR10851:SF0">
    <property type="entry name" value="PYRIDOXINE-5'-PHOSPHATE OXIDASE"/>
    <property type="match status" value="1"/>
</dbReference>
<dbReference type="Proteomes" id="UP000243140">
    <property type="component" value="Unassembled WGS sequence"/>
</dbReference>
<feature type="domain" description="Pyridoxamine 5'-phosphate oxidase N-terminal" evidence="6">
    <location>
        <begin position="46"/>
        <end position="168"/>
    </location>
</feature>
<dbReference type="InterPro" id="IPR019576">
    <property type="entry name" value="Pyridoxamine_oxidase_dimer_C"/>
</dbReference>
<dbReference type="RefSeq" id="WP_083009381.1">
    <property type="nucleotide sequence ID" value="NZ_CP060015.1"/>
</dbReference>
<proteinExistence type="inferred from homology"/>
<reference evidence="8 9" key="1">
    <citation type="submission" date="2017-02" db="EMBL/GenBank/DDBJ databases">
        <title>The new phylogeny of genus Mycobacterium.</title>
        <authorList>
            <person name="Tortoli E."/>
            <person name="Trovato A."/>
            <person name="Cirillo D.M."/>
        </authorList>
    </citation>
    <scope>NUCLEOTIDE SEQUENCE [LARGE SCALE GENOMIC DNA]</scope>
    <source>
        <strain evidence="8 9">IP1130001</strain>
    </source>
</reference>
<evidence type="ECO:0000256" key="4">
    <source>
        <dbReference type="ARBA" id="ARBA00022643"/>
    </source>
</evidence>
<keyword evidence="5" id="KW-0560">Oxidoreductase</keyword>
<evidence type="ECO:0000259" key="7">
    <source>
        <dbReference type="Pfam" id="PF10590"/>
    </source>
</evidence>
<keyword evidence="4" id="KW-0288">FMN</keyword>
<dbReference type="SUPFAM" id="SSF50475">
    <property type="entry name" value="FMN-binding split barrel"/>
    <property type="match status" value="1"/>
</dbReference>
<dbReference type="PIRSF" id="PIRSF000190">
    <property type="entry name" value="Pyd_amn-ph_oxd"/>
    <property type="match status" value="1"/>
</dbReference>
<keyword evidence="9" id="KW-1185">Reference proteome</keyword>
<dbReference type="Pfam" id="PF10590">
    <property type="entry name" value="PNP_phzG_C"/>
    <property type="match status" value="1"/>
</dbReference>
<accession>A0ABX3SX50</accession>
<evidence type="ECO:0000313" key="9">
    <source>
        <dbReference type="Proteomes" id="UP000243140"/>
    </source>
</evidence>
<evidence type="ECO:0000256" key="2">
    <source>
        <dbReference type="ARBA" id="ARBA00007301"/>
    </source>
</evidence>
<dbReference type="PANTHER" id="PTHR10851">
    <property type="entry name" value="PYRIDOXINE-5-PHOSPHATE OXIDASE"/>
    <property type="match status" value="1"/>
</dbReference>
<evidence type="ECO:0000256" key="3">
    <source>
        <dbReference type="ARBA" id="ARBA00022630"/>
    </source>
</evidence>
<name>A0ABX3SX50_MYCMA</name>